<dbReference type="SUPFAM" id="SSF50715">
    <property type="entry name" value="Ribosomal protein L25-like"/>
    <property type="match status" value="1"/>
</dbReference>
<evidence type="ECO:0000259" key="7">
    <source>
        <dbReference type="Pfam" id="PF01386"/>
    </source>
</evidence>
<comment type="function">
    <text evidence="5">This is one of the proteins that binds to the 5S RNA in the ribosome where it forms part of the central protuberance.</text>
</comment>
<dbReference type="GO" id="GO:0006412">
    <property type="term" value="P:translation"/>
    <property type="evidence" value="ECO:0007669"/>
    <property type="project" value="UniProtKB-UniRule"/>
</dbReference>
<keyword evidence="2 5" id="KW-0694">RNA-binding</keyword>
<dbReference type="AlphaFoldDB" id="A0A2U2RM71"/>
<evidence type="ECO:0000313" key="9">
    <source>
        <dbReference type="EMBL" id="PWH06972.1"/>
    </source>
</evidence>
<evidence type="ECO:0000256" key="2">
    <source>
        <dbReference type="ARBA" id="ARBA00022884"/>
    </source>
</evidence>
<evidence type="ECO:0000256" key="4">
    <source>
        <dbReference type="ARBA" id="ARBA00023274"/>
    </source>
</evidence>
<dbReference type="InterPro" id="IPR020056">
    <property type="entry name" value="Rbsml_bL25/Gln-tRNA_synth_N"/>
</dbReference>
<keyword evidence="3 5" id="KW-0689">Ribosomal protein</keyword>
<protein>
    <recommendedName>
        <fullName evidence="5">Large ribosomal subunit protein bL25</fullName>
    </recommendedName>
    <alternativeName>
        <fullName evidence="5">General stress protein CTC</fullName>
    </alternativeName>
</protein>
<dbReference type="InterPro" id="IPR020057">
    <property type="entry name" value="Ribosomal_bL25_b-dom"/>
</dbReference>
<dbReference type="EMBL" id="QFKX01000002">
    <property type="protein sequence ID" value="PWH06972.1"/>
    <property type="molecule type" value="Genomic_DNA"/>
</dbReference>
<dbReference type="Gene3D" id="2.170.120.20">
    <property type="entry name" value="Ribosomal protein L25, beta domain"/>
    <property type="match status" value="1"/>
</dbReference>
<dbReference type="GO" id="GO:0003735">
    <property type="term" value="F:structural constituent of ribosome"/>
    <property type="evidence" value="ECO:0007669"/>
    <property type="project" value="InterPro"/>
</dbReference>
<reference evidence="9 10" key="1">
    <citation type="submission" date="2018-05" db="EMBL/GenBank/DDBJ databases">
        <title>Brachybacterium sp. M1HQ-2T, whole genome shotgun sequence.</title>
        <authorList>
            <person name="Tuo L."/>
        </authorList>
    </citation>
    <scope>NUCLEOTIDE SEQUENCE [LARGE SCALE GENOMIC DNA]</scope>
    <source>
        <strain evidence="9 10">M1HQ-2</strain>
    </source>
</reference>
<dbReference type="HAMAP" id="MF_01334">
    <property type="entry name" value="Ribosomal_bL25_CTC"/>
    <property type="match status" value="1"/>
</dbReference>
<dbReference type="InterPro" id="IPR029751">
    <property type="entry name" value="Ribosomal_L25_dom"/>
</dbReference>
<dbReference type="NCBIfam" id="TIGR00731">
    <property type="entry name" value="bL25_bact_ctc"/>
    <property type="match status" value="1"/>
</dbReference>
<keyword evidence="1 5" id="KW-0699">rRNA-binding</keyword>
<feature type="domain" description="Large ribosomal subunit protein bL25 beta" evidence="8">
    <location>
        <begin position="98"/>
        <end position="178"/>
    </location>
</feature>
<dbReference type="RefSeq" id="WP_109275569.1">
    <property type="nucleotide sequence ID" value="NZ_QFKX01000002.1"/>
</dbReference>
<dbReference type="InterPro" id="IPR037121">
    <property type="entry name" value="Ribosomal_bL25_C"/>
</dbReference>
<evidence type="ECO:0000256" key="3">
    <source>
        <dbReference type="ARBA" id="ARBA00022980"/>
    </source>
</evidence>
<comment type="similarity">
    <text evidence="5">Belongs to the bacterial ribosomal protein bL25 family. CTC subfamily.</text>
</comment>
<dbReference type="Proteomes" id="UP000245590">
    <property type="component" value="Unassembled WGS sequence"/>
</dbReference>
<evidence type="ECO:0000313" key="10">
    <source>
        <dbReference type="Proteomes" id="UP000245590"/>
    </source>
</evidence>
<evidence type="ECO:0000256" key="6">
    <source>
        <dbReference type="SAM" id="MobiDB-lite"/>
    </source>
</evidence>
<dbReference type="NCBIfam" id="NF004131">
    <property type="entry name" value="PRK05618.2-1"/>
    <property type="match status" value="1"/>
</dbReference>
<proteinExistence type="inferred from homology"/>
<organism evidence="9 10">
    <name type="scientific">Brachybacterium endophyticum</name>
    <dbReference type="NCBI Taxonomy" id="2182385"/>
    <lineage>
        <taxon>Bacteria</taxon>
        <taxon>Bacillati</taxon>
        <taxon>Actinomycetota</taxon>
        <taxon>Actinomycetes</taxon>
        <taxon>Micrococcales</taxon>
        <taxon>Dermabacteraceae</taxon>
        <taxon>Brachybacterium</taxon>
    </lineage>
</organism>
<dbReference type="PANTHER" id="PTHR33284">
    <property type="entry name" value="RIBOSOMAL PROTEIN L25/GLN-TRNA SYNTHETASE, ANTI-CODON-BINDING DOMAIN-CONTAINING PROTEIN"/>
    <property type="match status" value="1"/>
</dbReference>
<name>A0A2U2RM71_9MICO</name>
<dbReference type="Pfam" id="PF14693">
    <property type="entry name" value="Ribosomal_TL5_C"/>
    <property type="match status" value="1"/>
</dbReference>
<feature type="region of interest" description="Disordered" evidence="6">
    <location>
        <begin position="175"/>
        <end position="217"/>
    </location>
</feature>
<dbReference type="InterPro" id="IPR001021">
    <property type="entry name" value="Ribosomal_bL25_long"/>
</dbReference>
<dbReference type="Pfam" id="PF01386">
    <property type="entry name" value="Ribosomal_L25p"/>
    <property type="match status" value="1"/>
</dbReference>
<evidence type="ECO:0000259" key="8">
    <source>
        <dbReference type="Pfam" id="PF14693"/>
    </source>
</evidence>
<evidence type="ECO:0000256" key="1">
    <source>
        <dbReference type="ARBA" id="ARBA00022730"/>
    </source>
</evidence>
<comment type="caution">
    <text evidence="9">The sequence shown here is derived from an EMBL/GenBank/DDBJ whole genome shotgun (WGS) entry which is preliminary data.</text>
</comment>
<keyword evidence="10" id="KW-1185">Reference proteome</keyword>
<dbReference type="Gene3D" id="2.40.240.10">
    <property type="entry name" value="Ribosomal Protein L25, Chain P"/>
    <property type="match status" value="1"/>
</dbReference>
<dbReference type="CDD" id="cd00495">
    <property type="entry name" value="Ribosomal_L25_TL5_CTC"/>
    <property type="match status" value="1"/>
</dbReference>
<dbReference type="InterPro" id="IPR020930">
    <property type="entry name" value="Ribosomal_uL5_bac-type"/>
</dbReference>
<feature type="domain" description="Large ribosomal subunit protein bL25 L25" evidence="7">
    <location>
        <begin position="5"/>
        <end position="90"/>
    </location>
</feature>
<gene>
    <name evidence="5" type="primary">rplY</name>
    <name evidence="5" type="synonym">ctc</name>
    <name evidence="9" type="ORF">DEO23_08785</name>
</gene>
<sequence length="217" mass="23621">MAEKLNVETREEFGKGAARRIRSENKIPAVLYGHGTEPVHMVLPGHETALIARNPNALIELTLPGGESHLGLIKELQRHPLSRNITHLDLILVRRGEKVEVDIPVFVTGEPVSPAIAVVDAQALTLSVEALHVPESIEVTVEEQEEGYQLFAGDVVLPGGAELVTDPEILVVSVQLPRVEEEPEEFEEGTEGAEGESEESAEGESEESTDEDSEKEE</sequence>
<feature type="compositionally biased region" description="Acidic residues" evidence="6">
    <location>
        <begin position="181"/>
        <end position="217"/>
    </location>
</feature>
<dbReference type="InterPro" id="IPR011035">
    <property type="entry name" value="Ribosomal_bL25/Gln-tRNA_synth"/>
</dbReference>
<dbReference type="GO" id="GO:0022625">
    <property type="term" value="C:cytosolic large ribosomal subunit"/>
    <property type="evidence" value="ECO:0007669"/>
    <property type="project" value="TreeGrafter"/>
</dbReference>
<dbReference type="OrthoDB" id="5242980at2"/>
<accession>A0A2U2RM71</accession>
<comment type="subunit">
    <text evidence="5">Part of the 50S ribosomal subunit; part of the 5S rRNA/L5/L18/L25 subcomplex. Contacts the 5S rRNA. Binds to the 5S rRNA independently of L5 and L18.</text>
</comment>
<dbReference type="GO" id="GO:0008097">
    <property type="term" value="F:5S rRNA binding"/>
    <property type="evidence" value="ECO:0007669"/>
    <property type="project" value="InterPro"/>
</dbReference>
<dbReference type="PANTHER" id="PTHR33284:SF1">
    <property type="entry name" value="RIBOSOMAL PROTEIN L25_GLN-TRNA SYNTHETASE, ANTI-CODON-BINDING DOMAIN-CONTAINING PROTEIN"/>
    <property type="match status" value="1"/>
</dbReference>
<keyword evidence="4 5" id="KW-0687">Ribonucleoprotein</keyword>
<evidence type="ECO:0000256" key="5">
    <source>
        <dbReference type="HAMAP-Rule" id="MF_01334"/>
    </source>
</evidence>